<sequence>MIVTPTPRMSGIKCFKFLGRGYIISQYPNKRAMILRDNGEVEIESSHGDTSTSSNLGSCSDDSHVEEDFLMVRRSMGSQVIEEDETQRENIFRNLCSFIIDDGSCVNMASERLVSKLALSTIIHPRPYRL</sequence>
<dbReference type="PANTHER" id="PTHR35046:SF9">
    <property type="entry name" value="RNA-DIRECTED DNA POLYMERASE"/>
    <property type="match status" value="1"/>
</dbReference>
<proteinExistence type="predicted"/>
<protein>
    <submittedName>
        <fullName evidence="1">Uncharacterized protein</fullName>
    </submittedName>
</protein>
<dbReference type="OrthoDB" id="1719899at2759"/>
<dbReference type="PANTHER" id="PTHR35046">
    <property type="entry name" value="ZINC KNUCKLE (CCHC-TYPE) FAMILY PROTEIN"/>
    <property type="match status" value="1"/>
</dbReference>
<dbReference type="AlphaFoldDB" id="A0A371H4S6"/>
<keyword evidence="2" id="KW-1185">Reference proteome</keyword>
<feature type="non-terminal residue" evidence="1">
    <location>
        <position position="1"/>
    </location>
</feature>
<evidence type="ECO:0000313" key="1">
    <source>
        <dbReference type="EMBL" id="RDX97767.1"/>
    </source>
</evidence>
<name>A0A371H4S6_MUCPR</name>
<comment type="caution">
    <text evidence="1">The sequence shown here is derived from an EMBL/GenBank/DDBJ whole genome shotgun (WGS) entry which is preliminary data.</text>
</comment>
<organism evidence="1 2">
    <name type="scientific">Mucuna pruriens</name>
    <name type="common">Velvet bean</name>
    <name type="synonym">Dolichos pruriens</name>
    <dbReference type="NCBI Taxonomy" id="157652"/>
    <lineage>
        <taxon>Eukaryota</taxon>
        <taxon>Viridiplantae</taxon>
        <taxon>Streptophyta</taxon>
        <taxon>Embryophyta</taxon>
        <taxon>Tracheophyta</taxon>
        <taxon>Spermatophyta</taxon>
        <taxon>Magnoliopsida</taxon>
        <taxon>eudicotyledons</taxon>
        <taxon>Gunneridae</taxon>
        <taxon>Pentapetalae</taxon>
        <taxon>rosids</taxon>
        <taxon>fabids</taxon>
        <taxon>Fabales</taxon>
        <taxon>Fabaceae</taxon>
        <taxon>Papilionoideae</taxon>
        <taxon>50 kb inversion clade</taxon>
        <taxon>NPAAA clade</taxon>
        <taxon>indigoferoid/millettioid clade</taxon>
        <taxon>Phaseoleae</taxon>
        <taxon>Mucuna</taxon>
    </lineage>
</organism>
<reference evidence="1" key="1">
    <citation type="submission" date="2018-05" db="EMBL/GenBank/DDBJ databases">
        <title>Draft genome of Mucuna pruriens seed.</title>
        <authorList>
            <person name="Nnadi N.E."/>
            <person name="Vos R."/>
            <person name="Hasami M.H."/>
            <person name="Devisetty U.K."/>
            <person name="Aguiy J.C."/>
        </authorList>
    </citation>
    <scope>NUCLEOTIDE SEQUENCE [LARGE SCALE GENOMIC DNA]</scope>
    <source>
        <strain evidence="1">JCA_2017</strain>
    </source>
</reference>
<accession>A0A371H4S6</accession>
<dbReference type="EMBL" id="QJKJ01003576">
    <property type="protein sequence ID" value="RDX97767.1"/>
    <property type="molecule type" value="Genomic_DNA"/>
</dbReference>
<evidence type="ECO:0000313" key="2">
    <source>
        <dbReference type="Proteomes" id="UP000257109"/>
    </source>
</evidence>
<gene>
    <name evidence="1" type="ORF">CR513_19431</name>
</gene>
<dbReference type="Proteomes" id="UP000257109">
    <property type="component" value="Unassembled WGS sequence"/>
</dbReference>